<keyword evidence="4" id="KW-1185">Reference proteome</keyword>
<protein>
    <submittedName>
        <fullName evidence="3">Oidioi.mRNA.OKI2018_I69.chr1.g1107.t1.cds</fullName>
    </submittedName>
</protein>
<reference evidence="3 4" key="1">
    <citation type="submission" date="2021-04" db="EMBL/GenBank/DDBJ databases">
        <authorList>
            <person name="Bliznina A."/>
        </authorList>
    </citation>
    <scope>NUCLEOTIDE SEQUENCE [LARGE SCALE GENOMIC DNA]</scope>
</reference>
<name>A0ABN7SMF6_OIKDI</name>
<evidence type="ECO:0000313" key="3">
    <source>
        <dbReference type="EMBL" id="CAG5104131.1"/>
    </source>
</evidence>
<organism evidence="3 4">
    <name type="scientific">Oikopleura dioica</name>
    <name type="common">Tunicate</name>
    <dbReference type="NCBI Taxonomy" id="34765"/>
    <lineage>
        <taxon>Eukaryota</taxon>
        <taxon>Metazoa</taxon>
        <taxon>Chordata</taxon>
        <taxon>Tunicata</taxon>
        <taxon>Appendicularia</taxon>
        <taxon>Copelata</taxon>
        <taxon>Oikopleuridae</taxon>
        <taxon>Oikopleura</taxon>
    </lineage>
</organism>
<dbReference type="EMBL" id="OU015566">
    <property type="protein sequence ID" value="CAG5104131.1"/>
    <property type="molecule type" value="Genomic_DNA"/>
</dbReference>
<sequence>MFIVYVPVSAASAIFFMGMIVLIYLFHKEKVRYLEAKIQAAEQRGRDKCEHNRMNIEYANDELARQDEKIERQTIEWMRLTEENAKLRAEKMVAQAQLRRLMRRMAAQNGGF</sequence>
<keyword evidence="1" id="KW-0175">Coiled coil</keyword>
<keyword evidence="2" id="KW-0812">Transmembrane</keyword>
<feature type="coiled-coil region" evidence="1">
    <location>
        <begin position="24"/>
        <end position="104"/>
    </location>
</feature>
<evidence type="ECO:0000256" key="2">
    <source>
        <dbReference type="SAM" id="Phobius"/>
    </source>
</evidence>
<evidence type="ECO:0000313" key="4">
    <source>
        <dbReference type="Proteomes" id="UP001158576"/>
    </source>
</evidence>
<keyword evidence="2" id="KW-0472">Membrane</keyword>
<accession>A0ABN7SMF6</accession>
<dbReference type="Proteomes" id="UP001158576">
    <property type="component" value="Chromosome 1"/>
</dbReference>
<feature type="transmembrane region" description="Helical" evidence="2">
    <location>
        <begin position="6"/>
        <end position="26"/>
    </location>
</feature>
<evidence type="ECO:0000256" key="1">
    <source>
        <dbReference type="SAM" id="Coils"/>
    </source>
</evidence>
<gene>
    <name evidence="3" type="ORF">OKIOD_LOCUS9872</name>
</gene>
<keyword evidence="2" id="KW-1133">Transmembrane helix</keyword>
<proteinExistence type="predicted"/>